<feature type="non-terminal residue" evidence="2">
    <location>
        <position position="1"/>
    </location>
</feature>
<keyword evidence="2" id="KW-0067">ATP-binding</keyword>
<keyword evidence="2" id="KW-0547">Nucleotide-binding</keyword>
<evidence type="ECO:0000256" key="1">
    <source>
        <dbReference type="SAM" id="MobiDB-lite"/>
    </source>
</evidence>
<protein>
    <submittedName>
        <fullName evidence="2">ATP-dependent DNA helicase II subunit 2</fullName>
    </submittedName>
</protein>
<keyword evidence="3" id="KW-1185">Reference proteome</keyword>
<reference evidence="2" key="1">
    <citation type="submission" date="2021-07" db="EMBL/GenBank/DDBJ databases">
        <authorList>
            <person name="Catto M.A."/>
            <person name="Jacobson A."/>
            <person name="Kennedy G."/>
            <person name="Labadie P."/>
            <person name="Hunt B.G."/>
            <person name="Srinivasan R."/>
        </authorList>
    </citation>
    <scope>NUCLEOTIDE SEQUENCE</scope>
    <source>
        <strain evidence="2">PL_HMW_Pooled</strain>
        <tissue evidence="2">Head</tissue>
    </source>
</reference>
<evidence type="ECO:0000313" key="3">
    <source>
        <dbReference type="Proteomes" id="UP001219518"/>
    </source>
</evidence>
<sequence length="110" mass="11324">RTQDPGPGPARPGPGLGCARLPSSLVLQAPSGQDTNPLSLARSLSLPPPRALSPARPRGIRVEVLPCWRRLTMLTPAGGSSSGSSPSARADRPGAGARLDSSSRGPRDRE</sequence>
<keyword evidence="2" id="KW-0347">Helicase</keyword>
<dbReference type="AlphaFoldDB" id="A0AAE1HPN5"/>
<feature type="region of interest" description="Disordered" evidence="1">
    <location>
        <begin position="1"/>
        <end position="59"/>
    </location>
</feature>
<proteinExistence type="predicted"/>
<organism evidence="2 3">
    <name type="scientific">Frankliniella fusca</name>
    <dbReference type="NCBI Taxonomy" id="407009"/>
    <lineage>
        <taxon>Eukaryota</taxon>
        <taxon>Metazoa</taxon>
        <taxon>Ecdysozoa</taxon>
        <taxon>Arthropoda</taxon>
        <taxon>Hexapoda</taxon>
        <taxon>Insecta</taxon>
        <taxon>Pterygota</taxon>
        <taxon>Neoptera</taxon>
        <taxon>Paraneoptera</taxon>
        <taxon>Thysanoptera</taxon>
        <taxon>Terebrantia</taxon>
        <taxon>Thripoidea</taxon>
        <taxon>Thripidae</taxon>
        <taxon>Frankliniella</taxon>
    </lineage>
</organism>
<accession>A0AAE1HPN5</accession>
<gene>
    <name evidence="2" type="ORF">KUF71_013426</name>
</gene>
<reference evidence="2" key="2">
    <citation type="journal article" date="2023" name="BMC Genomics">
        <title>Pest status, molecular evolution, and epigenetic factors derived from the genome assembly of Frankliniella fusca, a thysanopteran phytovirus vector.</title>
        <authorList>
            <person name="Catto M.A."/>
            <person name="Labadie P.E."/>
            <person name="Jacobson A.L."/>
            <person name="Kennedy G.G."/>
            <person name="Srinivasan R."/>
            <person name="Hunt B.G."/>
        </authorList>
    </citation>
    <scope>NUCLEOTIDE SEQUENCE</scope>
    <source>
        <tissue evidence="2">Head</tissue>
    </source>
</reference>
<comment type="caution">
    <text evidence="2">The sequence shown here is derived from an EMBL/GenBank/DDBJ whole genome shotgun (WGS) entry which is preliminary data.</text>
</comment>
<feature type="compositionally biased region" description="Low complexity" evidence="1">
    <location>
        <begin position="76"/>
        <end position="88"/>
    </location>
</feature>
<dbReference type="EMBL" id="JAHWGI010001220">
    <property type="protein sequence ID" value="KAK3925157.1"/>
    <property type="molecule type" value="Genomic_DNA"/>
</dbReference>
<dbReference type="Proteomes" id="UP001219518">
    <property type="component" value="Unassembled WGS sequence"/>
</dbReference>
<keyword evidence="2" id="KW-0378">Hydrolase</keyword>
<name>A0AAE1HPN5_9NEOP</name>
<dbReference type="GO" id="GO:0004386">
    <property type="term" value="F:helicase activity"/>
    <property type="evidence" value="ECO:0007669"/>
    <property type="project" value="UniProtKB-KW"/>
</dbReference>
<feature type="compositionally biased region" description="Pro residues" evidence="1">
    <location>
        <begin position="1"/>
        <end position="12"/>
    </location>
</feature>
<evidence type="ECO:0000313" key="2">
    <source>
        <dbReference type="EMBL" id="KAK3925157.1"/>
    </source>
</evidence>
<feature type="region of interest" description="Disordered" evidence="1">
    <location>
        <begin position="74"/>
        <end position="110"/>
    </location>
</feature>